<gene>
    <name evidence="1" type="ORF">OXX778_LOCUS16796</name>
</gene>
<proteinExistence type="predicted"/>
<sequence>MPIWECETHIANSTKQTIIACLEDSEKRPTDFVIEPGEYEKCKTKKGRITVSAYRERIGTKEKISATFSAHTSVIVQETKSDRIKIVPAKMGTIWTPTEDGTEERTYLDSAVETINAVNPLRWVFGK</sequence>
<evidence type="ECO:0000313" key="1">
    <source>
        <dbReference type="EMBL" id="CAF1008963.1"/>
    </source>
</evidence>
<evidence type="ECO:0000313" key="2">
    <source>
        <dbReference type="Proteomes" id="UP000663879"/>
    </source>
</evidence>
<name>A0A814HFZ8_9BILA</name>
<organism evidence="1 2">
    <name type="scientific">Brachionus calyciflorus</name>
    <dbReference type="NCBI Taxonomy" id="104777"/>
    <lineage>
        <taxon>Eukaryota</taxon>
        <taxon>Metazoa</taxon>
        <taxon>Spiralia</taxon>
        <taxon>Gnathifera</taxon>
        <taxon>Rotifera</taxon>
        <taxon>Eurotatoria</taxon>
        <taxon>Monogononta</taxon>
        <taxon>Pseudotrocha</taxon>
        <taxon>Ploima</taxon>
        <taxon>Brachionidae</taxon>
        <taxon>Brachionus</taxon>
    </lineage>
</organism>
<protein>
    <submittedName>
        <fullName evidence="1">Uncharacterized protein</fullName>
    </submittedName>
</protein>
<dbReference type="EMBL" id="CAJNOC010004083">
    <property type="protein sequence ID" value="CAF1008963.1"/>
    <property type="molecule type" value="Genomic_DNA"/>
</dbReference>
<dbReference type="Proteomes" id="UP000663879">
    <property type="component" value="Unassembled WGS sequence"/>
</dbReference>
<keyword evidence="2" id="KW-1185">Reference proteome</keyword>
<comment type="caution">
    <text evidence="1">The sequence shown here is derived from an EMBL/GenBank/DDBJ whole genome shotgun (WGS) entry which is preliminary data.</text>
</comment>
<dbReference type="AlphaFoldDB" id="A0A814HFZ8"/>
<reference evidence="1" key="1">
    <citation type="submission" date="2021-02" db="EMBL/GenBank/DDBJ databases">
        <authorList>
            <person name="Nowell W R."/>
        </authorList>
    </citation>
    <scope>NUCLEOTIDE SEQUENCE</scope>
    <source>
        <strain evidence="1">Ploen Becks lab</strain>
    </source>
</reference>
<accession>A0A814HFZ8</accession>